<evidence type="ECO:0000313" key="2">
    <source>
        <dbReference type="Proteomes" id="UP000316759"/>
    </source>
</evidence>
<organism evidence="1 2">
    <name type="scientific">Fasciola gigantica</name>
    <name type="common">Giant liver fluke</name>
    <dbReference type="NCBI Taxonomy" id="46835"/>
    <lineage>
        <taxon>Eukaryota</taxon>
        <taxon>Metazoa</taxon>
        <taxon>Spiralia</taxon>
        <taxon>Lophotrochozoa</taxon>
        <taxon>Platyhelminthes</taxon>
        <taxon>Trematoda</taxon>
        <taxon>Digenea</taxon>
        <taxon>Plagiorchiida</taxon>
        <taxon>Echinostomata</taxon>
        <taxon>Echinostomatoidea</taxon>
        <taxon>Fasciolidae</taxon>
        <taxon>Fasciola</taxon>
    </lineage>
</organism>
<evidence type="ECO:0008006" key="3">
    <source>
        <dbReference type="Google" id="ProtNLM"/>
    </source>
</evidence>
<dbReference type="EMBL" id="SUNJ01011340">
    <property type="protein sequence ID" value="TPP58965.1"/>
    <property type="molecule type" value="Genomic_DNA"/>
</dbReference>
<protein>
    <recommendedName>
        <fullName evidence="3">Reverse transcriptase domain-containing protein</fullName>
    </recommendedName>
</protein>
<keyword evidence="2" id="KW-1185">Reference proteome</keyword>
<evidence type="ECO:0000313" key="1">
    <source>
        <dbReference type="EMBL" id="TPP58965.1"/>
    </source>
</evidence>
<sequence>MDEVDSNSCPAPSHTVSGVSADYLAYTDGWVHFADNTDRLRERLVALLSWLSASGMSINGNQSIKLTLEKDGKNGRIILWPIAYEVNRVHTQPLDVDQQVEYLDVQFKWKGHL</sequence>
<comment type="caution">
    <text evidence="1">The sequence shown here is derived from an EMBL/GenBank/DDBJ whole genome shotgun (WGS) entry which is preliminary data.</text>
</comment>
<reference evidence="1 2" key="1">
    <citation type="submission" date="2019-04" db="EMBL/GenBank/DDBJ databases">
        <title>Annotation for the trematode Fasciola gigantica.</title>
        <authorList>
            <person name="Choi Y.-J."/>
        </authorList>
    </citation>
    <scope>NUCLEOTIDE SEQUENCE [LARGE SCALE GENOMIC DNA]</scope>
    <source>
        <strain evidence="1">Uganda_cow_1</strain>
    </source>
</reference>
<name>A0A504YF65_FASGI</name>
<dbReference type="Proteomes" id="UP000316759">
    <property type="component" value="Unassembled WGS sequence"/>
</dbReference>
<dbReference type="AlphaFoldDB" id="A0A504YF65"/>
<accession>A0A504YF65</accession>
<proteinExistence type="predicted"/>
<gene>
    <name evidence="1" type="ORF">FGIG_06180</name>
</gene>